<keyword evidence="1" id="KW-0812">Transmembrane</keyword>
<protein>
    <submittedName>
        <fullName evidence="2">Uncharacterized protein</fullName>
    </submittedName>
</protein>
<keyword evidence="1" id="KW-1133">Transmembrane helix</keyword>
<evidence type="ECO:0000313" key="2">
    <source>
        <dbReference type="EMBL" id="QJA87947.1"/>
    </source>
</evidence>
<feature type="transmembrane region" description="Helical" evidence="1">
    <location>
        <begin position="35"/>
        <end position="55"/>
    </location>
</feature>
<dbReference type="EMBL" id="MT142743">
    <property type="protein sequence ID" value="QJA87947.1"/>
    <property type="molecule type" value="Genomic_DNA"/>
</dbReference>
<name>A0A6M3L067_9ZZZZ</name>
<dbReference type="AlphaFoldDB" id="A0A6M3L067"/>
<reference evidence="2" key="1">
    <citation type="submission" date="2020-03" db="EMBL/GenBank/DDBJ databases">
        <title>The deep terrestrial virosphere.</title>
        <authorList>
            <person name="Holmfeldt K."/>
            <person name="Nilsson E."/>
            <person name="Simone D."/>
            <person name="Lopez-Fernandez M."/>
            <person name="Wu X."/>
            <person name="de Brujin I."/>
            <person name="Lundin D."/>
            <person name="Andersson A."/>
            <person name="Bertilsson S."/>
            <person name="Dopson M."/>
        </authorList>
    </citation>
    <scope>NUCLEOTIDE SEQUENCE</scope>
    <source>
        <strain evidence="2">MM415B02862</strain>
    </source>
</reference>
<proteinExistence type="predicted"/>
<accession>A0A6M3L067</accession>
<sequence>MHTDILNYGPPVKRIKKTRRECEREYWLGILKDHWPIGLLLACQAVIIGSVVWTFF</sequence>
<gene>
    <name evidence="2" type="ORF">MM415B02862_0004</name>
</gene>
<organism evidence="2">
    <name type="scientific">viral metagenome</name>
    <dbReference type="NCBI Taxonomy" id="1070528"/>
    <lineage>
        <taxon>unclassified sequences</taxon>
        <taxon>metagenomes</taxon>
        <taxon>organismal metagenomes</taxon>
    </lineage>
</organism>
<evidence type="ECO:0000256" key="1">
    <source>
        <dbReference type="SAM" id="Phobius"/>
    </source>
</evidence>
<keyword evidence="1" id="KW-0472">Membrane</keyword>